<keyword evidence="4 5" id="KW-0408">Iron</keyword>
<feature type="binding site" evidence="5">
    <location>
        <position position="208"/>
    </location>
    <ligand>
        <name>Fe cation</name>
        <dbReference type="ChEBI" id="CHEBI:24875"/>
        <note>catalytic</note>
    </ligand>
</feature>
<comment type="cofactor">
    <cofactor evidence="5">
        <name>Fe(2+)</name>
        <dbReference type="ChEBI" id="CHEBI:29033"/>
    </cofactor>
    <text evidence="5">Binds 1 Fe(2+) ion per subunit.</text>
</comment>
<keyword evidence="8" id="KW-1185">Reference proteome</keyword>
<evidence type="ECO:0000256" key="2">
    <source>
        <dbReference type="ARBA" id="ARBA00022964"/>
    </source>
</evidence>
<dbReference type="InterPro" id="IPR004574">
    <property type="entry name" value="Alkb"/>
</dbReference>
<evidence type="ECO:0000256" key="1">
    <source>
        <dbReference type="ARBA" id="ARBA00022723"/>
    </source>
</evidence>
<keyword evidence="3" id="KW-0560">Oxidoreductase</keyword>
<dbReference type="SUPFAM" id="SSF51197">
    <property type="entry name" value="Clavaminate synthase-like"/>
    <property type="match status" value="1"/>
</dbReference>
<evidence type="ECO:0000256" key="3">
    <source>
        <dbReference type="ARBA" id="ARBA00023002"/>
    </source>
</evidence>
<dbReference type="GO" id="GO:0005634">
    <property type="term" value="C:nucleus"/>
    <property type="evidence" value="ECO:0007669"/>
    <property type="project" value="TreeGrafter"/>
</dbReference>
<feature type="binding site" evidence="5">
    <location>
        <position position="210"/>
    </location>
    <ligand>
        <name>Fe cation</name>
        <dbReference type="ChEBI" id="CHEBI:24875"/>
        <note>catalytic</note>
    </ligand>
</feature>
<proteinExistence type="predicted"/>
<feature type="binding site" evidence="5">
    <location>
        <position position="264"/>
    </location>
    <ligand>
        <name>Fe cation</name>
        <dbReference type="ChEBI" id="CHEBI:24875"/>
        <note>catalytic</note>
    </ligand>
</feature>
<dbReference type="GO" id="GO:0035513">
    <property type="term" value="P:oxidative RNA demethylation"/>
    <property type="evidence" value="ECO:0007669"/>
    <property type="project" value="TreeGrafter"/>
</dbReference>
<dbReference type="Pfam" id="PF13532">
    <property type="entry name" value="2OG-FeII_Oxy_2"/>
    <property type="match status" value="1"/>
</dbReference>
<accession>A0A903V8B7</accession>
<feature type="domain" description="Fe2OG dioxygenase" evidence="6">
    <location>
        <begin position="190"/>
        <end position="295"/>
    </location>
</feature>
<dbReference type="GO" id="GO:0035515">
    <property type="term" value="F:oxidative RNA demethylase activity"/>
    <property type="evidence" value="ECO:0007669"/>
    <property type="project" value="TreeGrafter"/>
</dbReference>
<keyword evidence="2" id="KW-0223">Dioxygenase</keyword>
<dbReference type="Proteomes" id="UP000008820">
    <property type="component" value="Chromosome 1"/>
</dbReference>
<evidence type="ECO:0000256" key="4">
    <source>
        <dbReference type="ARBA" id="ARBA00023004"/>
    </source>
</evidence>
<reference evidence="7" key="2">
    <citation type="submission" date="2022-10" db="UniProtKB">
        <authorList>
            <consortium name="EnsemblMetazoa"/>
        </authorList>
    </citation>
    <scope>IDENTIFICATION</scope>
    <source>
        <strain evidence="7">LVP_AGWG</strain>
    </source>
</reference>
<dbReference type="GO" id="GO:0005737">
    <property type="term" value="C:cytoplasm"/>
    <property type="evidence" value="ECO:0007669"/>
    <property type="project" value="TreeGrafter"/>
</dbReference>
<evidence type="ECO:0000259" key="6">
    <source>
        <dbReference type="PROSITE" id="PS51471"/>
    </source>
</evidence>
<dbReference type="GO" id="GO:0008198">
    <property type="term" value="F:ferrous iron binding"/>
    <property type="evidence" value="ECO:0007669"/>
    <property type="project" value="TreeGrafter"/>
</dbReference>
<dbReference type="GO" id="GO:0035516">
    <property type="term" value="F:broad specificity oxidative DNA demethylase activity"/>
    <property type="evidence" value="ECO:0007669"/>
    <property type="project" value="TreeGrafter"/>
</dbReference>
<dbReference type="InterPro" id="IPR027450">
    <property type="entry name" value="AlkB-like"/>
</dbReference>
<dbReference type="PANTHER" id="PTHR16557">
    <property type="entry name" value="ALKYLATED DNA REPAIR PROTEIN ALKB-RELATED"/>
    <property type="match status" value="1"/>
</dbReference>
<dbReference type="AlphaFoldDB" id="A0A903V8B7"/>
<dbReference type="InterPro" id="IPR037151">
    <property type="entry name" value="AlkB-like_sf"/>
</dbReference>
<organism evidence="7 8">
    <name type="scientific">Aedes aegypti</name>
    <name type="common">Yellowfever mosquito</name>
    <name type="synonym">Culex aegypti</name>
    <dbReference type="NCBI Taxonomy" id="7159"/>
    <lineage>
        <taxon>Eukaryota</taxon>
        <taxon>Metazoa</taxon>
        <taxon>Ecdysozoa</taxon>
        <taxon>Arthropoda</taxon>
        <taxon>Hexapoda</taxon>
        <taxon>Insecta</taxon>
        <taxon>Pterygota</taxon>
        <taxon>Neoptera</taxon>
        <taxon>Endopterygota</taxon>
        <taxon>Diptera</taxon>
        <taxon>Nematocera</taxon>
        <taxon>Culicoidea</taxon>
        <taxon>Culicidae</taxon>
        <taxon>Culicinae</taxon>
        <taxon>Aedini</taxon>
        <taxon>Aedes</taxon>
        <taxon>Stegomyia</taxon>
    </lineage>
</organism>
<reference evidence="7 8" key="1">
    <citation type="submission" date="2017-06" db="EMBL/GenBank/DDBJ databases">
        <title>Aedes aegypti genome working group (AGWG) sequencing and assembly.</title>
        <authorList>
            <consortium name="Aedes aegypti Genome Working Group (AGWG)"/>
            <person name="Matthews B.J."/>
        </authorList>
    </citation>
    <scope>NUCLEOTIDE SEQUENCE [LARGE SCALE GENOMIC DNA]</scope>
    <source>
        <strain evidence="7 8">LVP_AGWG</strain>
    </source>
</reference>
<dbReference type="Gene3D" id="2.60.120.590">
    <property type="entry name" value="Alpha-ketoglutarate-dependent dioxygenase AlkB-like"/>
    <property type="match status" value="1"/>
</dbReference>
<evidence type="ECO:0000313" key="8">
    <source>
        <dbReference type="Proteomes" id="UP000008820"/>
    </source>
</evidence>
<gene>
    <name evidence="7" type="primary">5576586</name>
</gene>
<protein>
    <recommendedName>
        <fullName evidence="6">Fe2OG dioxygenase domain-containing protein</fullName>
    </recommendedName>
</protein>
<dbReference type="OrthoDB" id="6614653at2759"/>
<evidence type="ECO:0000313" key="7">
    <source>
        <dbReference type="EnsemblMetazoa" id="AAEL019831-PA"/>
    </source>
</evidence>
<name>A0A903V8B7_AEDAE</name>
<keyword evidence="1 5" id="KW-0479">Metal-binding</keyword>
<dbReference type="InterPro" id="IPR005123">
    <property type="entry name" value="Oxoglu/Fe-dep_dioxygenase_dom"/>
</dbReference>
<dbReference type="PANTHER" id="PTHR16557:SF2">
    <property type="entry name" value="NUCLEIC ACID DIOXYGENASE ALKBH1"/>
    <property type="match status" value="1"/>
</dbReference>
<dbReference type="PROSITE" id="PS51471">
    <property type="entry name" value="FE2OG_OXY"/>
    <property type="match status" value="1"/>
</dbReference>
<sequence>MFQEAFKYYKARNPPPSFENVIDLCKSHGADGLDHRLKPIACIAMKDTHLPGLIPAKQWKIYEVLDRPGLILIANPFTKPAQRYWMARCLQDYPKHPNRTNLPDTIMDKFGTYSGVGNQREHFDWWSIAKTIEDPQERAKLWKALRWTTLGYHYDWTNKIYEEAARNEFPADLEELCRHFAESLGFRGFKPEAAIVNYYPTGSTLAGHTDHSEKNLEAPLFSFSFGQPAVFLIGGPTRDEKPDALLLRSGDVIVMTRASRLCYHAVPKVFPCLESSRERWAEPEAEEESATLATKEVVPAAYAAAVWDDSHRNRGWQSTGNGFADYISNSRININIRQVLNEGENHL</sequence>
<evidence type="ECO:0000256" key="5">
    <source>
        <dbReference type="PIRSR" id="PIRSR604574-2"/>
    </source>
</evidence>
<dbReference type="EnsemblMetazoa" id="AAEL019831-RA">
    <property type="protein sequence ID" value="AAEL019831-PA"/>
    <property type="gene ID" value="AAEL019831"/>
</dbReference>